<dbReference type="AlphaFoldDB" id="A0A0D0C0Z4"/>
<dbReference type="HOGENOM" id="CLU_2528985_0_0_1"/>
<reference evidence="2" key="2">
    <citation type="submission" date="2015-01" db="EMBL/GenBank/DDBJ databases">
        <title>Evolutionary Origins and Diversification of the Mycorrhizal Mutualists.</title>
        <authorList>
            <consortium name="DOE Joint Genome Institute"/>
            <consortium name="Mycorrhizal Genomics Consortium"/>
            <person name="Kohler A."/>
            <person name="Kuo A."/>
            <person name="Nagy L.G."/>
            <person name="Floudas D."/>
            <person name="Copeland A."/>
            <person name="Barry K.W."/>
            <person name="Cichocki N."/>
            <person name="Veneault-Fourrey C."/>
            <person name="LaButti K."/>
            <person name="Lindquist E.A."/>
            <person name="Lipzen A."/>
            <person name="Lundell T."/>
            <person name="Morin E."/>
            <person name="Murat C."/>
            <person name="Riley R."/>
            <person name="Ohm R."/>
            <person name="Sun H."/>
            <person name="Tunlid A."/>
            <person name="Henrissat B."/>
            <person name="Grigoriev I.V."/>
            <person name="Hibbett D.S."/>
            <person name="Martin F."/>
        </authorList>
    </citation>
    <scope>NUCLEOTIDE SEQUENCE [LARGE SCALE GENOMIC DNA]</scope>
    <source>
        <strain evidence="2">UH-Slu-Lm8-n1</strain>
    </source>
</reference>
<sequence length="84" mass="9769">MMNSRLLEILSDETRRWKAVFGYPVFTLTDILNMPQLRTLDQLSDLSNPTKFNAPNLCRVRMMYSPSAHTQFTPNISVVCRRYG</sequence>
<gene>
    <name evidence="1" type="ORF">CY34DRAFT_798003</name>
</gene>
<name>A0A0D0C0Z4_9AGAM</name>
<dbReference type="EMBL" id="KN835137">
    <property type="protein sequence ID" value="KIK48518.1"/>
    <property type="molecule type" value="Genomic_DNA"/>
</dbReference>
<dbReference type="Proteomes" id="UP000054485">
    <property type="component" value="Unassembled WGS sequence"/>
</dbReference>
<evidence type="ECO:0000313" key="1">
    <source>
        <dbReference type="EMBL" id="KIK48518.1"/>
    </source>
</evidence>
<accession>A0A0D0C0Z4</accession>
<proteinExistence type="predicted"/>
<organism evidence="1 2">
    <name type="scientific">Suillus luteus UH-Slu-Lm8-n1</name>
    <dbReference type="NCBI Taxonomy" id="930992"/>
    <lineage>
        <taxon>Eukaryota</taxon>
        <taxon>Fungi</taxon>
        <taxon>Dikarya</taxon>
        <taxon>Basidiomycota</taxon>
        <taxon>Agaricomycotina</taxon>
        <taxon>Agaricomycetes</taxon>
        <taxon>Agaricomycetidae</taxon>
        <taxon>Boletales</taxon>
        <taxon>Suillineae</taxon>
        <taxon>Suillaceae</taxon>
        <taxon>Suillus</taxon>
    </lineage>
</organism>
<protein>
    <submittedName>
        <fullName evidence="1">Uncharacterized protein</fullName>
    </submittedName>
</protein>
<dbReference type="OrthoDB" id="10504879at2759"/>
<reference evidence="1 2" key="1">
    <citation type="submission" date="2014-04" db="EMBL/GenBank/DDBJ databases">
        <authorList>
            <consortium name="DOE Joint Genome Institute"/>
            <person name="Kuo A."/>
            <person name="Ruytinx J."/>
            <person name="Rineau F."/>
            <person name="Colpaert J."/>
            <person name="Kohler A."/>
            <person name="Nagy L.G."/>
            <person name="Floudas D."/>
            <person name="Copeland A."/>
            <person name="Barry K.W."/>
            <person name="Cichocki N."/>
            <person name="Veneault-Fourrey C."/>
            <person name="LaButti K."/>
            <person name="Lindquist E.A."/>
            <person name="Lipzen A."/>
            <person name="Lundell T."/>
            <person name="Morin E."/>
            <person name="Murat C."/>
            <person name="Sun H."/>
            <person name="Tunlid A."/>
            <person name="Henrissat B."/>
            <person name="Grigoriev I.V."/>
            <person name="Hibbett D.S."/>
            <person name="Martin F."/>
            <person name="Nordberg H.P."/>
            <person name="Cantor M.N."/>
            <person name="Hua S.X."/>
        </authorList>
    </citation>
    <scope>NUCLEOTIDE SEQUENCE [LARGE SCALE GENOMIC DNA]</scope>
    <source>
        <strain evidence="1 2">UH-Slu-Lm8-n1</strain>
    </source>
</reference>
<keyword evidence="2" id="KW-1185">Reference proteome</keyword>
<evidence type="ECO:0000313" key="2">
    <source>
        <dbReference type="Proteomes" id="UP000054485"/>
    </source>
</evidence>
<dbReference type="InParanoid" id="A0A0D0C0Z4"/>